<dbReference type="HOGENOM" id="CLU_035188_0_0_0"/>
<evidence type="ECO:0000256" key="4">
    <source>
        <dbReference type="ARBA" id="ARBA00022694"/>
    </source>
</evidence>
<keyword evidence="2" id="KW-0820">tRNA-binding</keyword>
<dbReference type="SUPFAM" id="SSF52402">
    <property type="entry name" value="Adenine nucleotide alpha hydrolases-like"/>
    <property type="match status" value="1"/>
</dbReference>
<dbReference type="GO" id="GO:0032259">
    <property type="term" value="P:methylation"/>
    <property type="evidence" value="ECO:0007669"/>
    <property type="project" value="UniProtKB-KW"/>
</dbReference>
<dbReference type="CDD" id="cd01998">
    <property type="entry name" value="MnmA_TRMU-like"/>
    <property type="match status" value="1"/>
</dbReference>
<keyword evidence="5" id="KW-0547">Nucleotide-binding</keyword>
<dbReference type="GO" id="GO:0005524">
    <property type="term" value="F:ATP binding"/>
    <property type="evidence" value="ECO:0007669"/>
    <property type="project" value="UniProtKB-KW"/>
</dbReference>
<feature type="domain" description="tRNA-specific 2-thiouridylase MnmA-like central" evidence="11">
    <location>
        <begin position="197"/>
        <end position="257"/>
    </location>
</feature>
<evidence type="ECO:0000256" key="2">
    <source>
        <dbReference type="ARBA" id="ARBA00022555"/>
    </source>
</evidence>
<dbReference type="GO" id="GO:0008168">
    <property type="term" value="F:methyltransferase activity"/>
    <property type="evidence" value="ECO:0007669"/>
    <property type="project" value="UniProtKB-KW"/>
</dbReference>
<dbReference type="Proteomes" id="UP000003806">
    <property type="component" value="Chromosome"/>
</dbReference>
<accession>H0UKI1</accession>
<dbReference type="Gene3D" id="2.30.30.280">
    <property type="entry name" value="Adenine nucleotide alpha hydrolases-like domains"/>
    <property type="match status" value="1"/>
</dbReference>
<protein>
    <recommendedName>
        <fullName evidence="1">tRNA-uridine 2-sulfurtransferase</fullName>
        <ecNumber evidence="1">2.8.1.13</ecNumber>
    </recommendedName>
</protein>
<dbReference type="PANTHER" id="PTHR11933:SF5">
    <property type="entry name" value="MITOCHONDRIAL TRNA-SPECIFIC 2-THIOURIDYLASE 1"/>
    <property type="match status" value="1"/>
</dbReference>
<dbReference type="InterPro" id="IPR023382">
    <property type="entry name" value="MnmA-like_central_sf"/>
</dbReference>
<evidence type="ECO:0000313" key="12">
    <source>
        <dbReference type="EMBL" id="EHM13190.1"/>
    </source>
</evidence>
<evidence type="ECO:0000313" key="13">
    <source>
        <dbReference type="Proteomes" id="UP000003806"/>
    </source>
</evidence>
<evidence type="ECO:0000256" key="7">
    <source>
        <dbReference type="ARBA" id="ARBA00022884"/>
    </source>
</evidence>
<evidence type="ECO:0000256" key="3">
    <source>
        <dbReference type="ARBA" id="ARBA00022679"/>
    </source>
</evidence>
<evidence type="ECO:0000259" key="11">
    <source>
        <dbReference type="Pfam" id="PF20259"/>
    </source>
</evidence>
<dbReference type="NCBIfam" id="TIGR00420">
    <property type="entry name" value="trmU"/>
    <property type="match status" value="1"/>
</dbReference>
<dbReference type="PANTHER" id="PTHR11933">
    <property type="entry name" value="TRNA 5-METHYLAMINOMETHYL-2-THIOURIDYLATE -METHYLTRANSFERASE"/>
    <property type="match status" value="1"/>
</dbReference>
<evidence type="ECO:0000256" key="1">
    <source>
        <dbReference type="ARBA" id="ARBA00011949"/>
    </source>
</evidence>
<dbReference type="GO" id="GO:0103016">
    <property type="term" value="F:tRNA-uridine 2-sulfurtransferase activity"/>
    <property type="evidence" value="ECO:0007669"/>
    <property type="project" value="UniProtKB-EC"/>
</dbReference>
<evidence type="ECO:0000256" key="9">
    <source>
        <dbReference type="ARBA" id="ARBA00051542"/>
    </source>
</evidence>
<dbReference type="EMBL" id="CM001376">
    <property type="protein sequence ID" value="EHM13190.1"/>
    <property type="molecule type" value="Genomic_DNA"/>
</dbReference>
<reference evidence="12 13" key="1">
    <citation type="submission" date="2011-11" db="EMBL/GenBank/DDBJ databases">
        <title>The Noncontiguous Finished genome of Jonquetella anthropi DSM 22815.</title>
        <authorList>
            <consortium name="US DOE Joint Genome Institute (JGI-PGF)"/>
            <person name="Lucas S."/>
            <person name="Copeland A."/>
            <person name="Lapidus A."/>
            <person name="Glavina del Rio T."/>
            <person name="Dalin E."/>
            <person name="Tice H."/>
            <person name="Bruce D."/>
            <person name="Goodwin L."/>
            <person name="Pitluck S."/>
            <person name="Peters L."/>
            <person name="Mikhailova N."/>
            <person name="Held B."/>
            <person name="Kyrpides N."/>
            <person name="Mavromatis K."/>
            <person name="Ivanova N."/>
            <person name="Markowitz V."/>
            <person name="Cheng J.-F."/>
            <person name="Hugenholtz P."/>
            <person name="Woyke T."/>
            <person name="Wu D."/>
            <person name="Gronow S."/>
            <person name="Wellnitz S."/>
            <person name="Brambilla E."/>
            <person name="Klenk H.-P."/>
            <person name="Eisen J.A."/>
        </authorList>
    </citation>
    <scope>NUCLEOTIDE SEQUENCE [LARGE SCALE GENOMIC DNA]</scope>
    <source>
        <strain evidence="12 13">DSM 22815</strain>
    </source>
</reference>
<dbReference type="RefSeq" id="WP_008522879.1">
    <property type="nucleotide sequence ID" value="NZ_CM001376.1"/>
</dbReference>
<keyword evidence="8" id="KW-1015">Disulfide bond</keyword>
<keyword evidence="13" id="KW-1185">Reference proteome</keyword>
<evidence type="ECO:0000256" key="5">
    <source>
        <dbReference type="ARBA" id="ARBA00022741"/>
    </source>
</evidence>
<dbReference type="InterPro" id="IPR046884">
    <property type="entry name" value="MnmA-like_central"/>
</dbReference>
<dbReference type="Gene3D" id="3.40.50.620">
    <property type="entry name" value="HUPs"/>
    <property type="match status" value="1"/>
</dbReference>
<dbReference type="InterPro" id="IPR046885">
    <property type="entry name" value="MnmA-like_C"/>
</dbReference>
<dbReference type="Gene3D" id="2.40.30.10">
    <property type="entry name" value="Translation factors"/>
    <property type="match status" value="1"/>
</dbReference>
<dbReference type="STRING" id="885272.JonanDRAFT_0812"/>
<dbReference type="EC" id="2.8.1.13" evidence="1"/>
<dbReference type="InterPro" id="IPR014729">
    <property type="entry name" value="Rossmann-like_a/b/a_fold"/>
</dbReference>
<comment type="catalytic activity">
    <reaction evidence="9">
        <text>S-sulfanyl-L-cysteinyl-[protein] + uridine(34) in tRNA + AH2 + ATP = 2-thiouridine(34) in tRNA + L-cysteinyl-[protein] + A + AMP + diphosphate + H(+)</text>
        <dbReference type="Rhea" id="RHEA:47032"/>
        <dbReference type="Rhea" id="RHEA-COMP:10131"/>
        <dbReference type="Rhea" id="RHEA-COMP:11726"/>
        <dbReference type="Rhea" id="RHEA-COMP:11727"/>
        <dbReference type="Rhea" id="RHEA-COMP:11728"/>
        <dbReference type="ChEBI" id="CHEBI:13193"/>
        <dbReference type="ChEBI" id="CHEBI:15378"/>
        <dbReference type="ChEBI" id="CHEBI:17499"/>
        <dbReference type="ChEBI" id="CHEBI:29950"/>
        <dbReference type="ChEBI" id="CHEBI:30616"/>
        <dbReference type="ChEBI" id="CHEBI:33019"/>
        <dbReference type="ChEBI" id="CHEBI:61963"/>
        <dbReference type="ChEBI" id="CHEBI:65315"/>
        <dbReference type="ChEBI" id="CHEBI:87170"/>
        <dbReference type="ChEBI" id="CHEBI:456215"/>
        <dbReference type="EC" id="2.8.1.13"/>
    </reaction>
</comment>
<evidence type="ECO:0000256" key="8">
    <source>
        <dbReference type="ARBA" id="ARBA00023157"/>
    </source>
</evidence>
<dbReference type="NCBIfam" id="NF001138">
    <property type="entry name" value="PRK00143.1"/>
    <property type="match status" value="1"/>
</dbReference>
<evidence type="ECO:0000256" key="6">
    <source>
        <dbReference type="ARBA" id="ARBA00022840"/>
    </source>
</evidence>
<organism evidence="12 13">
    <name type="scientific">Jonquetella anthropi DSM 22815</name>
    <dbReference type="NCBI Taxonomy" id="885272"/>
    <lineage>
        <taxon>Bacteria</taxon>
        <taxon>Thermotogati</taxon>
        <taxon>Synergistota</taxon>
        <taxon>Synergistia</taxon>
        <taxon>Synergistales</taxon>
        <taxon>Dethiosulfovibrionaceae</taxon>
        <taxon>Jonquetella</taxon>
    </lineage>
</organism>
<keyword evidence="4" id="KW-0819">tRNA processing</keyword>
<feature type="domain" description="tRNA-specific 2-thiouridylase MnmA-like C-terminal" evidence="10">
    <location>
        <begin position="266"/>
        <end position="339"/>
    </location>
</feature>
<keyword evidence="7" id="KW-0694">RNA-binding</keyword>
<keyword evidence="6" id="KW-0067">ATP-binding</keyword>
<dbReference type="OrthoDB" id="9800696at2"/>
<dbReference type="Pfam" id="PF03054">
    <property type="entry name" value="tRNA_Me_trans"/>
    <property type="match status" value="1"/>
</dbReference>
<dbReference type="Pfam" id="PF20259">
    <property type="entry name" value="tRNA_Me_trans_M"/>
    <property type="match status" value="1"/>
</dbReference>
<dbReference type="InterPro" id="IPR004506">
    <property type="entry name" value="MnmA-like"/>
</dbReference>
<sequence length="344" mass="38099">MSESVLVGVSGGVDSICSCLKLRDLGYQVAPVFLKMKDQADERDVQRIARFEEVTGLTVETVDCRELFRQRVIEPFLQELTAGRTPNPCVICNQFLKVRLLFEEADRRQIGAVATGHYAKILQKDGLCRLARGASAKDQSYMLYRLPQAYLERLIFPLENSEKEQVRHLAREALGGSFGDGDSQDICFLGSLGLDAFLASHVTGEAIQSGQMVSDSGQVLGRHRGLAHYTVGQRKGLGLGGGPWYVTEKRLDERLLILSHVERRERSIILKEPVWHVLPDETQGYLVQTRYRSQPKPCRLRQTGEGLWTVLLDAPSGASAPGQSAVVYDGELVVGGGIIDRTTE</sequence>
<gene>
    <name evidence="12" type="ORF">JonanDRAFT_0812</name>
</gene>
<dbReference type="AlphaFoldDB" id="H0UKI1"/>
<keyword evidence="3 12" id="KW-0808">Transferase</keyword>
<dbReference type="eggNOG" id="COG0482">
    <property type="taxonomic scope" value="Bacteria"/>
</dbReference>
<dbReference type="Pfam" id="PF20258">
    <property type="entry name" value="tRNA_Me_trans_C"/>
    <property type="match status" value="1"/>
</dbReference>
<proteinExistence type="predicted"/>
<dbReference type="GO" id="GO:0000049">
    <property type="term" value="F:tRNA binding"/>
    <property type="evidence" value="ECO:0007669"/>
    <property type="project" value="UniProtKB-KW"/>
</dbReference>
<name>H0UKI1_9BACT</name>
<dbReference type="GO" id="GO:0002143">
    <property type="term" value="P:tRNA wobble position uridine thiolation"/>
    <property type="evidence" value="ECO:0007669"/>
    <property type="project" value="TreeGrafter"/>
</dbReference>
<evidence type="ECO:0000259" key="10">
    <source>
        <dbReference type="Pfam" id="PF20258"/>
    </source>
</evidence>
<keyword evidence="12" id="KW-0489">Methyltransferase</keyword>